<proteinExistence type="predicted"/>
<dbReference type="EMBL" id="CP046172">
    <property type="protein sequence ID" value="QIS11869.1"/>
    <property type="molecule type" value="Genomic_DNA"/>
</dbReference>
<dbReference type="PROSITE" id="PS50887">
    <property type="entry name" value="GGDEF"/>
    <property type="match status" value="1"/>
</dbReference>
<feature type="domain" description="GGDEF" evidence="2">
    <location>
        <begin position="290"/>
        <end position="428"/>
    </location>
</feature>
<reference evidence="3 4" key="1">
    <citation type="journal article" date="2019" name="ACS Chem. Biol.">
        <title>Identification and Mobilization of a Cryptic Antibiotic Biosynthesis Gene Locus from a Human-Pathogenic Nocardia Isolate.</title>
        <authorList>
            <person name="Herisse M."/>
            <person name="Ishida K."/>
            <person name="Porter J.L."/>
            <person name="Howden B."/>
            <person name="Hertweck C."/>
            <person name="Stinear T.P."/>
            <person name="Pidot S.J."/>
        </authorList>
    </citation>
    <scope>NUCLEOTIDE SEQUENCE [LARGE SCALE GENOMIC DNA]</scope>
    <source>
        <strain evidence="3 4">AUSMDU00012717</strain>
    </source>
</reference>
<dbReference type="SUPFAM" id="SSF55073">
    <property type="entry name" value="Nucleotide cyclase"/>
    <property type="match status" value="1"/>
</dbReference>
<dbReference type="NCBIfam" id="TIGR00229">
    <property type="entry name" value="sensory_box"/>
    <property type="match status" value="1"/>
</dbReference>
<protein>
    <submittedName>
        <fullName evidence="3">Diguanylate cyclase</fullName>
    </submittedName>
</protein>
<dbReference type="AlphaFoldDB" id="A0A6G9YF68"/>
<dbReference type="InterPro" id="IPR013767">
    <property type="entry name" value="PAS_fold"/>
</dbReference>
<sequence length="430" mass="46337">MGRELAVRPDPTADALAREWQAALTGTSFVPLRPDELHALLAGFVAELSAALAAEPFDPSVAARVGAGLVSAHLTNPDVLSRTTPTLLALTSDSRRLIALLGELSAGYTAALLAQREASKEALQLAVIAAQRAAESRFRAVFDNAGVAITVVDTAGLIVDANPTLARMLDRPIDALYGLDLLDFAHPEERVEIPARVRKEIAAGTVRLETRYRRGDGDYGFASWTVSPVPNTVAAGTHLLVVGEDTTERRVLQAKLDWQARHDPLTGLANRAELIERLETMLESGDARSRLSHVLFVDLDRFKQINDSLGHAAGDAVLQVIAQRLRRVLPPGDAIARLGGDEFAVLLGPGAPRPDLGQLLGRLEDAVAEPVVLDGGHRVAVSASIGVTAVRPFERRGPEQLLHDADLAMYRTKTRRARGRPRTYAERPRS</sequence>
<dbReference type="InterPro" id="IPR052155">
    <property type="entry name" value="Biofilm_reg_signaling"/>
</dbReference>
<dbReference type="GO" id="GO:0006355">
    <property type="term" value="P:regulation of DNA-templated transcription"/>
    <property type="evidence" value="ECO:0007669"/>
    <property type="project" value="InterPro"/>
</dbReference>
<dbReference type="SMART" id="SM00091">
    <property type="entry name" value="PAS"/>
    <property type="match status" value="1"/>
</dbReference>
<dbReference type="Gene3D" id="3.30.450.20">
    <property type="entry name" value="PAS domain"/>
    <property type="match status" value="1"/>
</dbReference>
<name>A0A6G9YF68_9NOCA</name>
<keyword evidence="4" id="KW-1185">Reference proteome</keyword>
<accession>A0A6G9YF68</accession>
<gene>
    <name evidence="3" type="ORF">F5544_20005</name>
</gene>
<dbReference type="CDD" id="cd00130">
    <property type="entry name" value="PAS"/>
    <property type="match status" value="1"/>
</dbReference>
<dbReference type="SMART" id="SM00267">
    <property type="entry name" value="GGDEF"/>
    <property type="match status" value="1"/>
</dbReference>
<dbReference type="PANTHER" id="PTHR44757">
    <property type="entry name" value="DIGUANYLATE CYCLASE DGCP"/>
    <property type="match status" value="1"/>
</dbReference>
<dbReference type="PANTHER" id="PTHR44757:SF2">
    <property type="entry name" value="BIOFILM ARCHITECTURE MAINTENANCE PROTEIN MBAA"/>
    <property type="match status" value="1"/>
</dbReference>
<dbReference type="InterPro" id="IPR000014">
    <property type="entry name" value="PAS"/>
</dbReference>
<organism evidence="3 4">
    <name type="scientific">Nocardia arthritidis</name>
    <dbReference type="NCBI Taxonomy" id="228602"/>
    <lineage>
        <taxon>Bacteria</taxon>
        <taxon>Bacillati</taxon>
        <taxon>Actinomycetota</taxon>
        <taxon>Actinomycetes</taxon>
        <taxon>Mycobacteriales</taxon>
        <taxon>Nocardiaceae</taxon>
        <taxon>Nocardia</taxon>
    </lineage>
</organism>
<dbReference type="PROSITE" id="PS50112">
    <property type="entry name" value="PAS"/>
    <property type="match status" value="1"/>
</dbReference>
<dbReference type="Pfam" id="PF00989">
    <property type="entry name" value="PAS"/>
    <property type="match status" value="1"/>
</dbReference>
<dbReference type="SUPFAM" id="SSF55785">
    <property type="entry name" value="PYP-like sensor domain (PAS domain)"/>
    <property type="match status" value="1"/>
</dbReference>
<dbReference type="CDD" id="cd01949">
    <property type="entry name" value="GGDEF"/>
    <property type="match status" value="1"/>
</dbReference>
<dbReference type="InterPro" id="IPR035965">
    <property type="entry name" value="PAS-like_dom_sf"/>
</dbReference>
<dbReference type="Gene3D" id="3.30.70.270">
    <property type="match status" value="1"/>
</dbReference>
<dbReference type="Proteomes" id="UP000503540">
    <property type="component" value="Chromosome"/>
</dbReference>
<dbReference type="InterPro" id="IPR029787">
    <property type="entry name" value="Nucleotide_cyclase"/>
</dbReference>
<dbReference type="KEGG" id="nah:F5544_20005"/>
<evidence type="ECO:0000259" key="1">
    <source>
        <dbReference type="PROSITE" id="PS50112"/>
    </source>
</evidence>
<dbReference type="Pfam" id="PF00990">
    <property type="entry name" value="GGDEF"/>
    <property type="match status" value="1"/>
</dbReference>
<dbReference type="InterPro" id="IPR043128">
    <property type="entry name" value="Rev_trsase/Diguanyl_cyclase"/>
</dbReference>
<evidence type="ECO:0000259" key="2">
    <source>
        <dbReference type="PROSITE" id="PS50887"/>
    </source>
</evidence>
<evidence type="ECO:0000313" key="3">
    <source>
        <dbReference type="EMBL" id="QIS11869.1"/>
    </source>
</evidence>
<dbReference type="NCBIfam" id="TIGR00254">
    <property type="entry name" value="GGDEF"/>
    <property type="match status" value="1"/>
</dbReference>
<feature type="domain" description="PAS" evidence="1">
    <location>
        <begin position="134"/>
        <end position="204"/>
    </location>
</feature>
<dbReference type="InterPro" id="IPR000160">
    <property type="entry name" value="GGDEF_dom"/>
</dbReference>
<evidence type="ECO:0000313" key="4">
    <source>
        <dbReference type="Proteomes" id="UP000503540"/>
    </source>
</evidence>